<keyword evidence="2" id="KW-0732">Signal</keyword>
<feature type="region of interest" description="Disordered" evidence="3">
    <location>
        <begin position="228"/>
        <end position="256"/>
    </location>
</feature>
<accession>A0A6I3J0P4</accession>
<dbReference type="SUPFAM" id="SSF55846">
    <property type="entry name" value="N-acetylmuramoyl-L-alanine amidase-like"/>
    <property type="match status" value="1"/>
</dbReference>
<comment type="caution">
    <text evidence="6">The sequence shown here is derived from an EMBL/GenBank/DDBJ whole genome shotgun (WGS) entry which is preliminary data.</text>
</comment>
<dbReference type="EMBL" id="WLCI01000008">
    <property type="protein sequence ID" value="MTB95067.1"/>
    <property type="molecule type" value="Genomic_DNA"/>
</dbReference>
<dbReference type="AlphaFoldDB" id="A0A6I3J0P4"/>
<keyword evidence="7" id="KW-1185">Reference proteome</keyword>
<evidence type="ECO:0000259" key="4">
    <source>
        <dbReference type="SMART" id="SM00644"/>
    </source>
</evidence>
<dbReference type="Gene3D" id="2.130.10.130">
    <property type="entry name" value="Integrin alpha, N-terminal"/>
    <property type="match status" value="1"/>
</dbReference>
<name>A0A6I3J0P4_9ACTN</name>
<sequence>MSRSKDRFVTGCQQLLALGTVLAVLTPAAGVLSLDVVHEAPSSGAGLGLGESNGVSVTGRLSSYSAEQTHTSVVPAEVVDPVVTEYALTAPANGRGAAGALHARTRVTGPRAEVVAAPQPVTGYGAVGVTWRSGQAIADDAISFEVRTETDGAWTGWSEMAYHDEHGPDPDSAEARRARPGTDEMFVGEVDRVQVRVRSEAGVPDDLRLAVVDPGHAGVVARERPALHATGGSAATTTPAVKRATTAAGRASTTGGTGGALALRAATYTPRPVIYSRAQWGANEALRGKSAPSYHEVHAGFVHHTVNANGYTRAEVPGILRSIYAYHTQSRGWSDVGYNFLVDRFGRIWEGRYGGIDRPVVGAHTLGYNENSFAMSAIGNFETAKPSSAMVQAYGALFAWKLSLHGVDAVSSSQVVGRRSFRAINGHRDAGSTACPGRHLYALVPQIRELAGQAQTGWAGRERESDLVGTPHPDLLVRNATDKLAYLIPTGGLTAFRAARPVATGWSAADAAAGATAVVSPDLTGDGRADLVVRRADGTAQVRAGAGSGGFAPTGTTVPGTAGRDLLIPAGDLDGDGRHDLVARTADGRLDLFLGTGTGTGFTRRAGTTGWAGYDLLVGPGDVDGDGRADLLARDAAGKLWLHRGSAGLDPATRTALGGSWRQFASITAGGDLDRDGRADLFVQRADNGNGFVRPGRGDGTFGSAIGPVKRTAGLTGVTAGGDLLGDATPDLVGRRGDALVVLENAGTFDTTAAVPTGVNLRNADLLLSVGDWDRDGFGDMVTRNKTTGALSLRRGDGTGRFTKATQLGKGFAGVGLLTAAGDVTGDGWPDLLGQPAGGAMRVYPGKGLDGLAASYVVRSRVAATQHLAVGRWDADGAPDSLFRVGDKLTLYPGNGPGGLTTPRALGTDVSAYDWLVGVSDVQLTGHADVIARSKADGKLWLLPGTTTGFGARRLIGEGAGVYDLVG</sequence>
<evidence type="ECO:0000256" key="2">
    <source>
        <dbReference type="ARBA" id="ARBA00022729"/>
    </source>
</evidence>
<dbReference type="SMART" id="SM00644">
    <property type="entry name" value="Ami_2"/>
    <property type="match status" value="1"/>
</dbReference>
<dbReference type="GO" id="GO:0008270">
    <property type="term" value="F:zinc ion binding"/>
    <property type="evidence" value="ECO:0007669"/>
    <property type="project" value="InterPro"/>
</dbReference>
<dbReference type="InterPro" id="IPR015510">
    <property type="entry name" value="PGRP"/>
</dbReference>
<dbReference type="InterPro" id="IPR002502">
    <property type="entry name" value="Amidase_domain"/>
</dbReference>
<comment type="similarity">
    <text evidence="1">Belongs to the N-acetylmuramoyl-L-alanine amidase 2 family.</text>
</comment>
<feature type="domain" description="Peptidoglycan recognition protein family" evidence="5">
    <location>
        <begin position="272"/>
        <end position="422"/>
    </location>
</feature>
<dbReference type="PANTHER" id="PTHR11022:SF41">
    <property type="entry name" value="PEPTIDOGLYCAN-RECOGNITION PROTEIN LC-RELATED"/>
    <property type="match status" value="1"/>
</dbReference>
<evidence type="ECO:0008006" key="8">
    <source>
        <dbReference type="Google" id="ProtNLM"/>
    </source>
</evidence>
<feature type="compositionally biased region" description="Low complexity" evidence="3">
    <location>
        <begin position="229"/>
        <end position="256"/>
    </location>
</feature>
<dbReference type="InterPro" id="IPR036505">
    <property type="entry name" value="Amidase/PGRP_sf"/>
</dbReference>
<evidence type="ECO:0000259" key="5">
    <source>
        <dbReference type="SMART" id="SM00701"/>
    </source>
</evidence>
<proteinExistence type="inferred from homology"/>
<feature type="domain" description="N-acetylmuramoyl-L-alanine amidase" evidence="4">
    <location>
        <begin position="283"/>
        <end position="437"/>
    </location>
</feature>
<dbReference type="Gene3D" id="3.40.80.10">
    <property type="entry name" value="Peptidoglycan recognition protein-like"/>
    <property type="match status" value="1"/>
</dbReference>
<dbReference type="SUPFAM" id="SSF69318">
    <property type="entry name" value="Integrin alpha N-terminal domain"/>
    <property type="match status" value="2"/>
</dbReference>
<dbReference type="Proteomes" id="UP000433406">
    <property type="component" value="Unassembled WGS sequence"/>
</dbReference>
<reference evidence="6 7" key="1">
    <citation type="submission" date="2019-10" db="EMBL/GenBank/DDBJ databases">
        <title>Nocardioides novel species isolated from the excrement of Marmot.</title>
        <authorList>
            <person name="Zhang G."/>
        </authorList>
    </citation>
    <scope>NUCLEOTIDE SEQUENCE [LARGE SCALE GENOMIC DNA]</scope>
    <source>
        <strain evidence="7">zg-579</strain>
    </source>
</reference>
<dbReference type="Pfam" id="PF13517">
    <property type="entry name" value="FG-GAP_3"/>
    <property type="match status" value="3"/>
</dbReference>
<dbReference type="GO" id="GO:0008745">
    <property type="term" value="F:N-acetylmuramoyl-L-alanine amidase activity"/>
    <property type="evidence" value="ECO:0007669"/>
    <property type="project" value="InterPro"/>
</dbReference>
<dbReference type="SMART" id="SM00701">
    <property type="entry name" value="PGRP"/>
    <property type="match status" value="1"/>
</dbReference>
<evidence type="ECO:0000313" key="6">
    <source>
        <dbReference type="EMBL" id="MTB95067.1"/>
    </source>
</evidence>
<organism evidence="6 7">
    <name type="scientific">Nocardioides marmotae</name>
    <dbReference type="NCBI Taxonomy" id="2663857"/>
    <lineage>
        <taxon>Bacteria</taxon>
        <taxon>Bacillati</taxon>
        <taxon>Actinomycetota</taxon>
        <taxon>Actinomycetes</taxon>
        <taxon>Propionibacteriales</taxon>
        <taxon>Nocardioidaceae</taxon>
        <taxon>Nocardioides</taxon>
    </lineage>
</organism>
<dbReference type="InterPro" id="IPR028994">
    <property type="entry name" value="Integrin_alpha_N"/>
</dbReference>
<dbReference type="GO" id="GO:0009253">
    <property type="term" value="P:peptidoglycan catabolic process"/>
    <property type="evidence" value="ECO:0007669"/>
    <property type="project" value="InterPro"/>
</dbReference>
<gene>
    <name evidence="6" type="ORF">GGQ22_08200</name>
</gene>
<evidence type="ECO:0000256" key="1">
    <source>
        <dbReference type="ARBA" id="ARBA00007553"/>
    </source>
</evidence>
<dbReference type="InterPro" id="IPR013517">
    <property type="entry name" value="FG-GAP"/>
</dbReference>
<dbReference type="Pfam" id="PF01510">
    <property type="entry name" value="Amidase_2"/>
    <property type="match status" value="1"/>
</dbReference>
<dbReference type="RefSeq" id="WP_154614770.1">
    <property type="nucleotide sequence ID" value="NZ_CP053660.1"/>
</dbReference>
<dbReference type="CDD" id="cd06583">
    <property type="entry name" value="PGRP"/>
    <property type="match status" value="1"/>
</dbReference>
<dbReference type="PANTHER" id="PTHR11022">
    <property type="entry name" value="PEPTIDOGLYCAN RECOGNITION PROTEIN"/>
    <property type="match status" value="1"/>
</dbReference>
<protein>
    <recommendedName>
        <fullName evidence="8">Peptidoglycan recognition protein family domain-containing protein</fullName>
    </recommendedName>
</protein>
<evidence type="ECO:0000256" key="3">
    <source>
        <dbReference type="SAM" id="MobiDB-lite"/>
    </source>
</evidence>
<evidence type="ECO:0000313" key="7">
    <source>
        <dbReference type="Proteomes" id="UP000433406"/>
    </source>
</evidence>
<dbReference type="InterPro" id="IPR006619">
    <property type="entry name" value="PGRP_domain_met/bac"/>
</dbReference>